<protein>
    <submittedName>
        <fullName evidence="1">Uncharacterized protein</fullName>
    </submittedName>
</protein>
<name>A0A6J8E3F3_MYTCO</name>
<keyword evidence="2" id="KW-1185">Reference proteome</keyword>
<reference evidence="1 2" key="1">
    <citation type="submission" date="2020-06" db="EMBL/GenBank/DDBJ databases">
        <authorList>
            <person name="Li R."/>
            <person name="Bekaert M."/>
        </authorList>
    </citation>
    <scope>NUCLEOTIDE SEQUENCE [LARGE SCALE GENOMIC DNA]</scope>
    <source>
        <strain evidence="2">wild</strain>
    </source>
</reference>
<dbReference type="AlphaFoldDB" id="A0A6J8E3F3"/>
<evidence type="ECO:0000313" key="1">
    <source>
        <dbReference type="EMBL" id="CAC5414656.1"/>
    </source>
</evidence>
<organism evidence="1 2">
    <name type="scientific">Mytilus coruscus</name>
    <name type="common">Sea mussel</name>
    <dbReference type="NCBI Taxonomy" id="42192"/>
    <lineage>
        <taxon>Eukaryota</taxon>
        <taxon>Metazoa</taxon>
        <taxon>Spiralia</taxon>
        <taxon>Lophotrochozoa</taxon>
        <taxon>Mollusca</taxon>
        <taxon>Bivalvia</taxon>
        <taxon>Autobranchia</taxon>
        <taxon>Pteriomorphia</taxon>
        <taxon>Mytilida</taxon>
        <taxon>Mytiloidea</taxon>
        <taxon>Mytilidae</taxon>
        <taxon>Mytilinae</taxon>
        <taxon>Mytilus</taxon>
    </lineage>
</organism>
<dbReference type="Gene3D" id="3.40.140.10">
    <property type="entry name" value="Cytidine Deaminase, domain 2"/>
    <property type="match status" value="1"/>
</dbReference>
<evidence type="ECO:0000313" key="2">
    <source>
        <dbReference type="Proteomes" id="UP000507470"/>
    </source>
</evidence>
<accession>A0A6J8E3F3</accession>
<dbReference type="Pfam" id="PF18778">
    <property type="entry name" value="NAD1"/>
    <property type="match status" value="1"/>
</dbReference>
<gene>
    <name evidence="1" type="ORF">MCOR_47418</name>
</gene>
<dbReference type="Proteomes" id="UP000507470">
    <property type="component" value="Unassembled WGS sequence"/>
</dbReference>
<dbReference type="EMBL" id="CACVKT020008352">
    <property type="protein sequence ID" value="CAC5414656.1"/>
    <property type="molecule type" value="Genomic_DNA"/>
</dbReference>
<proteinExistence type="predicted"/>
<sequence>MLDILINGVSQEPLVSLKEFNENFAFPFKYGDTSKPWPRKTILLYKYSSNAINKSFIYPENTWKKVENEQGRRHAEVIMIESLRSIQDSLENDFCCPAQSLYEGIHSIEVIQSYSPCSSCSAELCSFKRTLDEKITANRIARISLTTNFKRLEEIKFQITFSNFYMHTEKYKDGKKTWKD</sequence>